<dbReference type="InterPro" id="IPR001179">
    <property type="entry name" value="PPIase_FKBP_dom"/>
</dbReference>
<keyword evidence="4" id="KW-0413">Isomerase</keyword>
<dbReference type="GO" id="GO:0015031">
    <property type="term" value="P:protein transport"/>
    <property type="evidence" value="ECO:0007669"/>
    <property type="project" value="InterPro"/>
</dbReference>
<sequence>MEVPNEEKINERLKQLAKDYAKFVDADAQRKAQNDDKLTIDFEGFIDNAPFEGGKAENFSLILGSKQMLEDFEKALLGMQTSEEKNSL</sequence>
<dbReference type="Gene3D" id="1.10.3120.10">
    <property type="entry name" value="Trigger factor, C-terminal domain"/>
    <property type="match status" value="1"/>
</dbReference>
<evidence type="ECO:0000313" key="6">
    <source>
        <dbReference type="EMBL" id="SMA52825.1"/>
    </source>
</evidence>
<dbReference type="Proteomes" id="UP000198366">
    <property type="component" value="Chromosome I"/>
</dbReference>
<dbReference type="EMBL" id="LT837687">
    <property type="protein sequence ID" value="SMA52825.1"/>
    <property type="molecule type" value="Genomic_DNA"/>
</dbReference>
<comment type="catalytic activity">
    <reaction evidence="1">
        <text>[protein]-peptidylproline (omega=180) = [protein]-peptidylproline (omega=0)</text>
        <dbReference type="Rhea" id="RHEA:16237"/>
        <dbReference type="Rhea" id="RHEA-COMP:10747"/>
        <dbReference type="Rhea" id="RHEA-COMP:10748"/>
        <dbReference type="ChEBI" id="CHEBI:83833"/>
        <dbReference type="ChEBI" id="CHEBI:83834"/>
        <dbReference type="EC" id="5.2.1.8"/>
    </reaction>
</comment>
<dbReference type="SUPFAM" id="SSF54534">
    <property type="entry name" value="FKBP-like"/>
    <property type="match status" value="1"/>
</dbReference>
<feature type="domain" description="PPIase FKBP-type" evidence="5">
    <location>
        <begin position="29"/>
        <end position="85"/>
    </location>
</feature>
<evidence type="ECO:0000256" key="4">
    <source>
        <dbReference type="ARBA" id="ARBA00023110"/>
    </source>
</evidence>
<protein>
    <recommendedName>
        <fullName evidence="2">peptidylprolyl isomerase</fullName>
        <ecNumber evidence="2">5.2.1.8</ecNumber>
    </recommendedName>
</protein>
<name>A0A238GVS7_HELPX</name>
<dbReference type="AlphaFoldDB" id="A0A238GVS7"/>
<gene>
    <name evidence="6" type="primary">tig_3</name>
    <name evidence="6" type="ORF">BCM300_00837</name>
</gene>
<dbReference type="GO" id="GO:0003755">
    <property type="term" value="F:peptidyl-prolyl cis-trans isomerase activity"/>
    <property type="evidence" value="ECO:0007669"/>
    <property type="project" value="UniProtKB-KW"/>
</dbReference>
<evidence type="ECO:0000313" key="7">
    <source>
        <dbReference type="Proteomes" id="UP000198366"/>
    </source>
</evidence>
<dbReference type="EC" id="5.2.1.8" evidence="2"/>
<dbReference type="Pfam" id="PF00254">
    <property type="entry name" value="FKBP_C"/>
    <property type="match status" value="1"/>
</dbReference>
<dbReference type="InterPro" id="IPR046357">
    <property type="entry name" value="PPIase_dom_sf"/>
</dbReference>
<dbReference type="GO" id="GO:0006457">
    <property type="term" value="P:protein folding"/>
    <property type="evidence" value="ECO:0007669"/>
    <property type="project" value="InterPro"/>
</dbReference>
<accession>A0A238GVS7</accession>
<reference evidence="6 7" key="1">
    <citation type="submission" date="2016-12" db="EMBL/GenBank/DDBJ databases">
        <authorList>
            <person name="Song W.-J."/>
            <person name="Kurnit D.M."/>
        </authorList>
    </citation>
    <scope>NUCLEOTIDE SEQUENCE [LARGE SCALE GENOMIC DNA]</scope>
    <source>
        <strain evidence="6">BCM-300</strain>
    </source>
</reference>
<dbReference type="Gene3D" id="3.10.50.40">
    <property type="match status" value="1"/>
</dbReference>
<evidence type="ECO:0000256" key="3">
    <source>
        <dbReference type="ARBA" id="ARBA00022490"/>
    </source>
</evidence>
<proteinExistence type="predicted"/>
<keyword evidence="3" id="KW-0963">Cytoplasm</keyword>
<evidence type="ECO:0000256" key="1">
    <source>
        <dbReference type="ARBA" id="ARBA00000971"/>
    </source>
</evidence>
<keyword evidence="4" id="KW-0697">Rotamase</keyword>
<organism evidence="6 7">
    <name type="scientific">Helicobacter pylori</name>
    <name type="common">Campylobacter pylori</name>
    <dbReference type="NCBI Taxonomy" id="210"/>
    <lineage>
        <taxon>Bacteria</taxon>
        <taxon>Pseudomonadati</taxon>
        <taxon>Campylobacterota</taxon>
        <taxon>Epsilonproteobacteria</taxon>
        <taxon>Campylobacterales</taxon>
        <taxon>Helicobacteraceae</taxon>
        <taxon>Helicobacter</taxon>
    </lineage>
</organism>
<evidence type="ECO:0000259" key="5">
    <source>
        <dbReference type="Pfam" id="PF00254"/>
    </source>
</evidence>
<evidence type="ECO:0000256" key="2">
    <source>
        <dbReference type="ARBA" id="ARBA00013194"/>
    </source>
</evidence>
<dbReference type="InterPro" id="IPR037041">
    <property type="entry name" value="Trigger_fac_C_sf"/>
</dbReference>